<keyword evidence="6" id="KW-1185">Reference proteome</keyword>
<dbReference type="EMBL" id="AP023366">
    <property type="protein sequence ID" value="BCJ88189.1"/>
    <property type="molecule type" value="Genomic_DNA"/>
</dbReference>
<comment type="similarity">
    <text evidence="1">Belongs to the glycosyltransferase 2 family.</text>
</comment>
<evidence type="ECO:0000313" key="5">
    <source>
        <dbReference type="EMBL" id="BCJ88189.1"/>
    </source>
</evidence>
<evidence type="ECO:0000256" key="3">
    <source>
        <dbReference type="ARBA" id="ARBA00022679"/>
    </source>
</evidence>
<dbReference type="PANTHER" id="PTHR43685">
    <property type="entry name" value="GLYCOSYLTRANSFERASE"/>
    <property type="match status" value="1"/>
</dbReference>
<feature type="domain" description="Glycosyltransferase 2-like" evidence="4">
    <location>
        <begin position="11"/>
        <end position="182"/>
    </location>
</feature>
<organism evidence="5 6">
    <name type="scientific">Effusibacillus dendaii</name>
    <dbReference type="NCBI Taxonomy" id="2743772"/>
    <lineage>
        <taxon>Bacteria</taxon>
        <taxon>Bacillati</taxon>
        <taxon>Bacillota</taxon>
        <taxon>Bacilli</taxon>
        <taxon>Bacillales</taxon>
        <taxon>Alicyclobacillaceae</taxon>
        <taxon>Effusibacillus</taxon>
    </lineage>
</organism>
<dbReference type="InterPro" id="IPR050834">
    <property type="entry name" value="Glycosyltransf_2"/>
</dbReference>
<gene>
    <name evidence="5" type="ORF">skT53_31740</name>
</gene>
<dbReference type="InterPro" id="IPR001173">
    <property type="entry name" value="Glyco_trans_2-like"/>
</dbReference>
<dbReference type="Gene3D" id="3.90.550.10">
    <property type="entry name" value="Spore Coat Polysaccharide Biosynthesis Protein SpsA, Chain A"/>
    <property type="match status" value="1"/>
</dbReference>
<dbReference type="InterPro" id="IPR029044">
    <property type="entry name" value="Nucleotide-diphossugar_trans"/>
</dbReference>
<dbReference type="SUPFAM" id="SSF53448">
    <property type="entry name" value="Nucleotide-diphospho-sugar transferases"/>
    <property type="match status" value="1"/>
</dbReference>
<keyword evidence="3" id="KW-0808">Transferase</keyword>
<dbReference type="GO" id="GO:0016757">
    <property type="term" value="F:glycosyltransferase activity"/>
    <property type="evidence" value="ECO:0007669"/>
    <property type="project" value="UniProtKB-KW"/>
</dbReference>
<protein>
    <recommendedName>
        <fullName evidence="4">Glycosyltransferase 2-like domain-containing protein</fullName>
    </recommendedName>
</protein>
<accession>A0A7I8DGR1</accession>
<evidence type="ECO:0000313" key="6">
    <source>
        <dbReference type="Proteomes" id="UP000593802"/>
    </source>
</evidence>
<dbReference type="Proteomes" id="UP000593802">
    <property type="component" value="Chromosome"/>
</dbReference>
<proteinExistence type="inferred from homology"/>
<dbReference type="PANTHER" id="PTHR43685:SF5">
    <property type="entry name" value="GLYCOSYLTRANSFERASE EPSE-RELATED"/>
    <property type="match status" value="1"/>
</dbReference>
<dbReference type="Pfam" id="PF00535">
    <property type="entry name" value="Glycos_transf_2"/>
    <property type="match status" value="1"/>
</dbReference>
<evidence type="ECO:0000256" key="1">
    <source>
        <dbReference type="ARBA" id="ARBA00006739"/>
    </source>
</evidence>
<dbReference type="KEGG" id="eff:skT53_31740"/>
<dbReference type="RefSeq" id="WP_200758837.1">
    <property type="nucleotide sequence ID" value="NZ_AP023366.1"/>
</dbReference>
<evidence type="ECO:0000259" key="4">
    <source>
        <dbReference type="Pfam" id="PF00535"/>
    </source>
</evidence>
<dbReference type="AlphaFoldDB" id="A0A7I8DGR1"/>
<name>A0A7I8DGR1_9BACL</name>
<keyword evidence="2" id="KW-0328">Glycosyltransferase</keyword>
<reference evidence="5 6" key="1">
    <citation type="submission" date="2020-08" db="EMBL/GenBank/DDBJ databases">
        <title>Complete Genome Sequence of Effusibacillus dendaii Strain skT53, Isolated from Farmland soil.</title>
        <authorList>
            <person name="Konishi T."/>
            <person name="Kawasaki H."/>
        </authorList>
    </citation>
    <scope>NUCLEOTIDE SEQUENCE [LARGE SCALE GENOMIC DNA]</scope>
    <source>
        <strain evidence="6">skT53</strain>
    </source>
</reference>
<evidence type="ECO:0000256" key="2">
    <source>
        <dbReference type="ARBA" id="ARBA00022676"/>
    </source>
</evidence>
<sequence length="240" mass="27179">MSYRRIRGLVSVVVPAYNSARYIRTCINSLVKQSYPHIEIIIVNDASSDRTANVIQNWKKSTGARLASRGRIAVAVLPRNTGFSGAITMGMFLSEGEFIAIQDADDLSHPDRFKKQVQFLRDHPEVGLVGTNYAAFKSGSFKNQEIANWIRFGNEIKETYAAGGHCICHGTIMFRGSIFDQIGGPTRRIEGAEDYEFIVRCIENGITVENLPDVLYYYRNHALQRSRKYFGKTEKKGRWK</sequence>